<dbReference type="EMBL" id="GBXM01105637">
    <property type="protein sequence ID" value="JAH02940.1"/>
    <property type="molecule type" value="Transcribed_RNA"/>
</dbReference>
<reference evidence="1" key="2">
    <citation type="journal article" date="2015" name="Fish Shellfish Immunol.">
        <title>Early steps in the European eel (Anguilla anguilla)-Vibrio vulnificus interaction in the gills: Role of the RtxA13 toxin.</title>
        <authorList>
            <person name="Callol A."/>
            <person name="Pajuelo D."/>
            <person name="Ebbesson L."/>
            <person name="Teles M."/>
            <person name="MacKenzie S."/>
            <person name="Amaro C."/>
        </authorList>
    </citation>
    <scope>NUCLEOTIDE SEQUENCE</scope>
</reference>
<evidence type="ECO:0000313" key="1">
    <source>
        <dbReference type="EMBL" id="JAH02940.1"/>
    </source>
</evidence>
<proteinExistence type="predicted"/>
<accession>A0A0E9PFU9</accession>
<protein>
    <submittedName>
        <fullName evidence="1">Uncharacterized protein</fullName>
    </submittedName>
</protein>
<dbReference type="AlphaFoldDB" id="A0A0E9PFU9"/>
<name>A0A0E9PFU9_ANGAN</name>
<reference evidence="1" key="1">
    <citation type="submission" date="2014-11" db="EMBL/GenBank/DDBJ databases">
        <authorList>
            <person name="Amaro Gonzalez C."/>
        </authorList>
    </citation>
    <scope>NUCLEOTIDE SEQUENCE</scope>
</reference>
<sequence>MVHWRLDRTEIQPVCTLSSYCNPKFGSKGRMPTVVQLKISLLTFCLNCLQIIFLNG</sequence>
<organism evidence="1">
    <name type="scientific">Anguilla anguilla</name>
    <name type="common">European freshwater eel</name>
    <name type="synonym">Muraena anguilla</name>
    <dbReference type="NCBI Taxonomy" id="7936"/>
    <lineage>
        <taxon>Eukaryota</taxon>
        <taxon>Metazoa</taxon>
        <taxon>Chordata</taxon>
        <taxon>Craniata</taxon>
        <taxon>Vertebrata</taxon>
        <taxon>Euteleostomi</taxon>
        <taxon>Actinopterygii</taxon>
        <taxon>Neopterygii</taxon>
        <taxon>Teleostei</taxon>
        <taxon>Anguilliformes</taxon>
        <taxon>Anguillidae</taxon>
        <taxon>Anguilla</taxon>
    </lineage>
</organism>